<keyword evidence="3 8" id="KW-0808">Transferase</keyword>
<dbReference type="EC" id="2.7.2.17" evidence="8"/>
<feature type="binding site" evidence="8">
    <location>
        <position position="64"/>
    </location>
    <ligand>
        <name>substrate</name>
    </ligand>
</feature>
<dbReference type="HAMAP" id="MF_02082">
    <property type="entry name" value="LysZ"/>
    <property type="match status" value="1"/>
</dbReference>
<comment type="function">
    <text evidence="8">Catalyzes the phosphorylation of LysW-gamma-alpha-aminoadipate.</text>
</comment>
<reference evidence="11" key="1">
    <citation type="submission" date="2017-08" db="EMBL/GenBank/DDBJ databases">
        <authorList>
            <person name="Grouzdev D.S."/>
            <person name="Gaisin V.A."/>
            <person name="Rysina M.S."/>
            <person name="Gorlenko V.M."/>
        </authorList>
    </citation>
    <scope>NUCLEOTIDE SEQUENCE [LARGE SCALE GENOMIC DNA]</scope>
    <source>
        <strain evidence="11">Kir15-3F</strain>
    </source>
</reference>
<dbReference type="Gene3D" id="3.40.1160.10">
    <property type="entry name" value="Acetylglutamate kinase-like"/>
    <property type="match status" value="1"/>
</dbReference>
<keyword evidence="1 8" id="KW-0963">Cytoplasm</keyword>
<dbReference type="GO" id="GO:0003991">
    <property type="term" value="F:acetylglutamate kinase activity"/>
    <property type="evidence" value="ECO:0007669"/>
    <property type="project" value="TreeGrafter"/>
</dbReference>
<sequence>MYVIKVGGSAGNNYDALCDDLAARFAQGERVVLVHGGSDETNRLGEALGHPPRFVTSPSGYTSRYTDRRTLEFFMMATGGLVNKALVERLQARGCNAFGLSGLDGRLLTGKRKATIRIVEQGRQRMLRDDWTGTIEQVNTTLLRMLLEANYLPVVAPLACSEAGEALNVDGDRAAAALAAALNADALLLLSNVPGLLRNFPDETSLISNIPQAELEDYLPFAEGRMKKKVLGAQEALIAGVKRVILGDARRSGCISAALAGAGTVIA</sequence>
<dbReference type="Pfam" id="PF00696">
    <property type="entry name" value="AA_kinase"/>
    <property type="match status" value="1"/>
</dbReference>
<dbReference type="InterPro" id="IPR036393">
    <property type="entry name" value="AceGlu_kinase-like_sf"/>
</dbReference>
<evidence type="ECO:0000256" key="3">
    <source>
        <dbReference type="ARBA" id="ARBA00022679"/>
    </source>
</evidence>
<evidence type="ECO:0000259" key="9">
    <source>
        <dbReference type="Pfam" id="PF00696"/>
    </source>
</evidence>
<comment type="subcellular location">
    <subcellularLocation>
        <location evidence="8">Cytoplasm</location>
    </subcellularLocation>
</comment>
<dbReference type="InterPro" id="IPR001057">
    <property type="entry name" value="Glu/AcGlu_kinase"/>
</dbReference>
<dbReference type="PRINTS" id="PR00474">
    <property type="entry name" value="GLU5KINASE"/>
</dbReference>
<dbReference type="InterPro" id="IPR001048">
    <property type="entry name" value="Asp/Glu/Uridylate_kinase"/>
</dbReference>
<keyword evidence="11" id="KW-1185">Reference proteome</keyword>
<evidence type="ECO:0000256" key="4">
    <source>
        <dbReference type="ARBA" id="ARBA00022741"/>
    </source>
</evidence>
<feature type="domain" description="Aspartate/glutamate/uridylate kinase" evidence="9">
    <location>
        <begin position="2"/>
        <end position="246"/>
    </location>
</feature>
<dbReference type="PANTHER" id="PTHR23342">
    <property type="entry name" value="N-ACETYLGLUTAMATE SYNTHASE"/>
    <property type="match status" value="1"/>
</dbReference>
<dbReference type="GO" id="GO:0005524">
    <property type="term" value="F:ATP binding"/>
    <property type="evidence" value="ECO:0007669"/>
    <property type="project" value="UniProtKB-KW"/>
</dbReference>
<dbReference type="InterPro" id="IPR004662">
    <property type="entry name" value="AcgluKinase_fam"/>
</dbReference>
<protein>
    <recommendedName>
        <fullName evidence="8">Putative [LysW]-aminoadipate kinase</fullName>
        <ecNumber evidence="8">2.7.2.17</ecNumber>
    </recommendedName>
</protein>
<comment type="caution">
    <text evidence="10">The sequence shown here is derived from an EMBL/GenBank/DDBJ whole genome shotgun (WGS) entry which is preliminary data.</text>
</comment>
<keyword evidence="7 8" id="KW-0457">Lysine biosynthesis</keyword>
<dbReference type="GO" id="GO:0006526">
    <property type="term" value="P:L-arginine biosynthetic process"/>
    <property type="evidence" value="ECO:0007669"/>
    <property type="project" value="TreeGrafter"/>
</dbReference>
<evidence type="ECO:0000256" key="2">
    <source>
        <dbReference type="ARBA" id="ARBA00022605"/>
    </source>
</evidence>
<keyword evidence="5 8" id="KW-0418">Kinase</keyword>
<comment type="pathway">
    <text evidence="8">Amino-acid biosynthesis; L-lysine biosynthesis via AAA pathway; L-lysine from L-alpha-aminoadipate (Thermus route): step 2/5.</text>
</comment>
<dbReference type="NCBIfam" id="NF010659">
    <property type="entry name" value="PRK14058.1-1"/>
    <property type="match status" value="1"/>
</dbReference>
<comment type="catalytic activity">
    <reaction evidence="8">
        <text>[amino-group carrier protein]-C-terminal-N-(1,4-dicarboxybutan-1-yl)-L-glutamine + ATP = [amino-group carrier protein]-C-terminal-N-(1-carboxy-5-phosphooxy-5-oxopentan-1-yl)-L-glutamine + ADP</text>
        <dbReference type="Rhea" id="RHEA:41944"/>
        <dbReference type="Rhea" id="RHEA-COMP:9694"/>
        <dbReference type="Rhea" id="RHEA-COMP:9712"/>
        <dbReference type="ChEBI" id="CHEBI:30616"/>
        <dbReference type="ChEBI" id="CHEBI:78499"/>
        <dbReference type="ChEBI" id="CHEBI:78503"/>
        <dbReference type="ChEBI" id="CHEBI:456216"/>
        <dbReference type="EC" id="2.7.2.17"/>
    </reaction>
</comment>
<keyword evidence="4 8" id="KW-0547">Nucleotide-binding</keyword>
<keyword evidence="2 8" id="KW-0028">Amino-acid biosynthesis</keyword>
<dbReference type="PIRSF" id="PIRSF000728">
    <property type="entry name" value="NAGK"/>
    <property type="match status" value="1"/>
</dbReference>
<feature type="site" description="Transition state stabilizer" evidence="8">
    <location>
        <position position="229"/>
    </location>
</feature>
<organism evidence="10 11">
    <name type="scientific">Candidatus Viridilinea mediisalina</name>
    <dbReference type="NCBI Taxonomy" id="2024553"/>
    <lineage>
        <taxon>Bacteria</taxon>
        <taxon>Bacillati</taxon>
        <taxon>Chloroflexota</taxon>
        <taxon>Chloroflexia</taxon>
        <taxon>Chloroflexales</taxon>
        <taxon>Chloroflexineae</taxon>
        <taxon>Oscillochloridaceae</taxon>
        <taxon>Candidatus Viridilinea</taxon>
    </lineage>
</organism>
<evidence type="ECO:0000256" key="1">
    <source>
        <dbReference type="ARBA" id="ARBA00022490"/>
    </source>
</evidence>
<evidence type="ECO:0000313" key="11">
    <source>
        <dbReference type="Proteomes" id="UP000220527"/>
    </source>
</evidence>
<proteinExistence type="inferred from homology"/>
<evidence type="ECO:0000256" key="7">
    <source>
        <dbReference type="ARBA" id="ARBA00023154"/>
    </source>
</evidence>
<dbReference type="NCBIfam" id="TIGR00761">
    <property type="entry name" value="argB"/>
    <property type="match status" value="1"/>
</dbReference>
<evidence type="ECO:0000256" key="5">
    <source>
        <dbReference type="ARBA" id="ARBA00022777"/>
    </source>
</evidence>
<comment type="caution">
    <text evidence="8">Lacks conserved residue(s) required for the propagation of feature annotation.</text>
</comment>
<evidence type="ECO:0000313" key="10">
    <source>
        <dbReference type="EMBL" id="PDW02639.1"/>
    </source>
</evidence>
<dbReference type="CDD" id="cd04251">
    <property type="entry name" value="AAK_NAGK-UC"/>
    <property type="match status" value="1"/>
</dbReference>
<dbReference type="SUPFAM" id="SSF53633">
    <property type="entry name" value="Carbamate kinase-like"/>
    <property type="match status" value="1"/>
</dbReference>
<dbReference type="PANTHER" id="PTHR23342:SF20">
    <property type="entry name" value="[LYSW]-AMINOADIPATE KINASE"/>
    <property type="match status" value="1"/>
</dbReference>
<dbReference type="NCBIfam" id="NF010662">
    <property type="entry name" value="PRK14058.1-4"/>
    <property type="match status" value="1"/>
</dbReference>
<evidence type="ECO:0000256" key="6">
    <source>
        <dbReference type="ARBA" id="ARBA00022840"/>
    </source>
</evidence>
<comment type="similarity">
    <text evidence="8">Belongs to the acetylglutamate kinase family. LysZ subfamily.</text>
</comment>
<name>A0A2A6RIC8_9CHLR</name>
<dbReference type="OrthoDB" id="9803155at2"/>
<dbReference type="GO" id="GO:0043744">
    <property type="term" value="F:N2-acetyl-L-aminoadipate kinase activity"/>
    <property type="evidence" value="ECO:0007669"/>
    <property type="project" value="RHEA"/>
</dbReference>
<feature type="binding site" evidence="8">
    <location>
        <position position="168"/>
    </location>
    <ligand>
        <name>substrate</name>
    </ligand>
</feature>
<dbReference type="EMBL" id="NQWI01000058">
    <property type="protein sequence ID" value="PDW02639.1"/>
    <property type="molecule type" value="Genomic_DNA"/>
</dbReference>
<evidence type="ECO:0000256" key="8">
    <source>
        <dbReference type="HAMAP-Rule" id="MF_02082"/>
    </source>
</evidence>
<accession>A0A2A6RIC8</accession>
<dbReference type="Proteomes" id="UP000220527">
    <property type="component" value="Unassembled WGS sequence"/>
</dbReference>
<dbReference type="AlphaFoldDB" id="A0A2A6RIC8"/>
<feature type="site" description="Transition state stabilizer" evidence="8">
    <location>
        <position position="5"/>
    </location>
</feature>
<keyword evidence="6 8" id="KW-0067">ATP-binding</keyword>
<dbReference type="GO" id="GO:0005737">
    <property type="term" value="C:cytoplasm"/>
    <property type="evidence" value="ECO:0007669"/>
    <property type="project" value="UniProtKB-SubCell"/>
</dbReference>
<gene>
    <name evidence="10" type="primary">argB</name>
    <name evidence="8" type="synonym">lysZ</name>
    <name evidence="10" type="ORF">CJ255_13020</name>
</gene>
<dbReference type="InterPro" id="IPR037529">
    <property type="entry name" value="LysZ"/>
</dbReference>
<dbReference type="RefSeq" id="WP_097644541.1">
    <property type="nucleotide sequence ID" value="NZ_NQWI01000058.1"/>
</dbReference>
<dbReference type="UniPathway" id="UPA00033">
    <property type="reaction ID" value="UER00036"/>
</dbReference>
<dbReference type="GO" id="GO:0019878">
    <property type="term" value="P:lysine biosynthetic process via aminoadipic acid"/>
    <property type="evidence" value="ECO:0007669"/>
    <property type="project" value="UniProtKB-UniRule"/>
</dbReference>